<protein>
    <submittedName>
        <fullName evidence="3">Signal peptide containing protein</fullName>
    </submittedName>
</protein>
<evidence type="ECO:0000256" key="2">
    <source>
        <dbReference type="SAM" id="SignalP"/>
    </source>
</evidence>
<feature type="compositionally biased region" description="Acidic residues" evidence="1">
    <location>
        <begin position="282"/>
        <end position="295"/>
    </location>
</feature>
<dbReference type="Proteomes" id="UP000031512">
    <property type="component" value="Unassembled WGS sequence"/>
</dbReference>
<dbReference type="RefSeq" id="XP_004831875.1">
    <property type="nucleotide sequence ID" value="XM_004831818.1"/>
</dbReference>
<feature type="signal peptide" evidence="2">
    <location>
        <begin position="1"/>
        <end position="18"/>
    </location>
</feature>
<reference evidence="3 4" key="1">
    <citation type="journal article" date="2012" name="BMC Genomics">
        <title>Comparative genomic analysis and phylogenetic position of Theileria equi.</title>
        <authorList>
            <person name="Kappmeyer L.S."/>
            <person name="Thiagarajan M."/>
            <person name="Herndon D.R."/>
            <person name="Ramsay J.D."/>
            <person name="Caler E."/>
            <person name="Djikeng A."/>
            <person name="Gillespie J.J."/>
            <person name="Lau A.O."/>
            <person name="Roalson E.H."/>
            <person name="Silva J.C."/>
            <person name="Silva M.G."/>
            <person name="Suarez C.E."/>
            <person name="Ueti M.W."/>
            <person name="Nene V.M."/>
            <person name="Mealey R.H."/>
            <person name="Knowles D.P."/>
            <person name="Brayton K.A."/>
        </authorList>
    </citation>
    <scope>NUCLEOTIDE SEQUENCE [LARGE SCALE GENOMIC DNA]</scope>
    <source>
        <strain evidence="3 4">WA</strain>
    </source>
</reference>
<feature type="compositionally biased region" description="Polar residues" evidence="1">
    <location>
        <begin position="36"/>
        <end position="45"/>
    </location>
</feature>
<feature type="region of interest" description="Disordered" evidence="1">
    <location>
        <begin position="270"/>
        <end position="295"/>
    </location>
</feature>
<dbReference type="AlphaFoldDB" id="L1LB88"/>
<keyword evidence="2" id="KW-0732">Signal</keyword>
<keyword evidence="4" id="KW-1185">Reference proteome</keyword>
<proteinExistence type="predicted"/>
<sequence length="295" mass="31622">MRILAVLLTVSLVRLCHGKGGSKKPPTQPATPAVKQGNTPVQTDGQNPQKQPKVQPAPKQSQVASKPAKPGSVPEVKQEKKPPANLQGSVKKEQAQPPTKTADKPVESLAPVQEPHKPTTLPPVSTEAPSKESPATQSTGKTSVLDLLNPDVESVHVGGGDEDGLAKRVFTPNDGFAVKSVVSGGDLVWKAGAGEKCTLVESYSKGESMLAYLKVDGDSGPGLNYFEKVGGKWVTVELRGFYQKVGEMRKKKEESINKDMEKHLQRAKDGFKKIEQRAAPDAPEENVVETPEVEE</sequence>
<dbReference type="GeneID" id="15803996"/>
<gene>
    <name evidence="3" type="ORF">BEWA_048900</name>
</gene>
<dbReference type="EMBL" id="ACOU01000007">
    <property type="protein sequence ID" value="EKX72423.1"/>
    <property type="molecule type" value="Genomic_DNA"/>
</dbReference>
<feature type="chain" id="PRO_5003953110" evidence="2">
    <location>
        <begin position="19"/>
        <end position="295"/>
    </location>
</feature>
<evidence type="ECO:0000313" key="3">
    <source>
        <dbReference type="EMBL" id="EKX72423.1"/>
    </source>
</evidence>
<dbReference type="InterPro" id="IPR007480">
    <property type="entry name" value="DUF529"/>
</dbReference>
<dbReference type="VEuPathDB" id="PiroplasmaDB:BEWA_048900"/>
<dbReference type="OrthoDB" id="363079at2759"/>
<dbReference type="Pfam" id="PF04385">
    <property type="entry name" value="FAINT"/>
    <property type="match status" value="1"/>
</dbReference>
<organism evidence="3 4">
    <name type="scientific">Theileria equi strain WA</name>
    <dbReference type="NCBI Taxonomy" id="1537102"/>
    <lineage>
        <taxon>Eukaryota</taxon>
        <taxon>Sar</taxon>
        <taxon>Alveolata</taxon>
        <taxon>Apicomplexa</taxon>
        <taxon>Aconoidasida</taxon>
        <taxon>Piroplasmida</taxon>
        <taxon>Theileriidae</taxon>
        <taxon>Theileria</taxon>
    </lineage>
</organism>
<evidence type="ECO:0000256" key="1">
    <source>
        <dbReference type="SAM" id="MobiDB-lite"/>
    </source>
</evidence>
<feature type="compositionally biased region" description="Polar residues" evidence="1">
    <location>
        <begin position="133"/>
        <end position="142"/>
    </location>
</feature>
<accession>L1LB88</accession>
<name>L1LB88_THEEQ</name>
<dbReference type="KEGG" id="beq:BEWA_048900"/>
<feature type="compositionally biased region" description="Low complexity" evidence="1">
    <location>
        <begin position="46"/>
        <end position="62"/>
    </location>
</feature>
<comment type="caution">
    <text evidence="3">The sequence shown here is derived from an EMBL/GenBank/DDBJ whole genome shotgun (WGS) entry which is preliminary data.</text>
</comment>
<feature type="region of interest" description="Disordered" evidence="1">
    <location>
        <begin position="17"/>
        <end position="147"/>
    </location>
</feature>
<evidence type="ECO:0000313" key="4">
    <source>
        <dbReference type="Proteomes" id="UP000031512"/>
    </source>
</evidence>